<dbReference type="InterPro" id="IPR036465">
    <property type="entry name" value="vWFA_dom_sf"/>
</dbReference>
<dbReference type="SUPFAM" id="SSF53300">
    <property type="entry name" value="vWA-like"/>
    <property type="match status" value="1"/>
</dbReference>
<dbReference type="InterPro" id="IPR002035">
    <property type="entry name" value="VWF_A"/>
</dbReference>
<proteinExistence type="predicted"/>
<gene>
    <name evidence="3" type="ORF">B1B_01805</name>
</gene>
<dbReference type="Gene3D" id="3.40.50.410">
    <property type="entry name" value="von Willebrand factor, type A domain"/>
    <property type="match status" value="1"/>
</dbReference>
<feature type="compositionally biased region" description="Acidic residues" evidence="1">
    <location>
        <begin position="233"/>
        <end position="242"/>
    </location>
</feature>
<evidence type="ECO:0000256" key="1">
    <source>
        <dbReference type="SAM" id="MobiDB-lite"/>
    </source>
</evidence>
<feature type="region of interest" description="Disordered" evidence="1">
    <location>
        <begin position="221"/>
        <end position="262"/>
    </location>
</feature>
<evidence type="ECO:0000259" key="2">
    <source>
        <dbReference type="SMART" id="SM00327"/>
    </source>
</evidence>
<comment type="caution">
    <text evidence="3">The sequence shown here is derived from an EMBL/GenBank/DDBJ whole genome shotgun (WGS) entry which is preliminary data.</text>
</comment>
<dbReference type="InterPro" id="IPR025861">
    <property type="entry name" value="CobT_VWA_dom"/>
</dbReference>
<reference evidence="3" key="2">
    <citation type="journal article" date="2014" name="ISME J.">
        <title>Microbial stratification in low pH oxic and suboxic macroscopic growths along an acid mine drainage.</title>
        <authorList>
            <person name="Mendez-Garcia C."/>
            <person name="Mesa V."/>
            <person name="Sprenger R.R."/>
            <person name="Richter M."/>
            <person name="Diez M.S."/>
            <person name="Solano J."/>
            <person name="Bargiela R."/>
            <person name="Golyshina O.V."/>
            <person name="Manteca A."/>
            <person name="Ramos J.L."/>
            <person name="Gallego J.R."/>
            <person name="Llorente I."/>
            <person name="Martins Dos Santos V.A."/>
            <person name="Jensen O.N."/>
            <person name="Pelaez A.I."/>
            <person name="Sanchez J."/>
            <person name="Ferrer M."/>
        </authorList>
    </citation>
    <scope>NUCLEOTIDE SEQUENCE</scope>
</reference>
<name>T1D422_9ZZZZ</name>
<protein>
    <submittedName>
        <fullName evidence="3">von Willebrand factor type A</fullName>
    </submittedName>
</protein>
<feature type="domain" description="VWFA" evidence="2">
    <location>
        <begin position="367"/>
        <end position="532"/>
    </location>
</feature>
<dbReference type="Pfam" id="PF11775">
    <property type="entry name" value="CobT_C"/>
    <property type="match status" value="1"/>
</dbReference>
<accession>T1D422</accession>
<organism evidence="3">
    <name type="scientific">mine drainage metagenome</name>
    <dbReference type="NCBI Taxonomy" id="410659"/>
    <lineage>
        <taxon>unclassified sequences</taxon>
        <taxon>metagenomes</taxon>
        <taxon>ecological metagenomes</taxon>
    </lineage>
</organism>
<reference evidence="3" key="1">
    <citation type="submission" date="2013-08" db="EMBL/GenBank/DDBJ databases">
        <authorList>
            <person name="Mendez C."/>
            <person name="Richter M."/>
            <person name="Ferrer M."/>
            <person name="Sanchez J."/>
        </authorList>
    </citation>
    <scope>NUCLEOTIDE SEQUENCE</scope>
</reference>
<dbReference type="AlphaFoldDB" id="T1D422"/>
<evidence type="ECO:0000313" key="3">
    <source>
        <dbReference type="EMBL" id="EQD76269.1"/>
    </source>
</evidence>
<dbReference type="CDD" id="cd00198">
    <property type="entry name" value="vWFA"/>
    <property type="match status" value="1"/>
</dbReference>
<dbReference type="EMBL" id="AUZY01001094">
    <property type="protein sequence ID" value="EQD76269.1"/>
    <property type="molecule type" value="Genomic_DNA"/>
</dbReference>
<sequence>MKAKHTTRGGVIALQMIARVISRSYRVTVVNGAPRTDGKTIWVPMIDPSDLKGPGTAAEKARVIHGYLDHEAAHVLFTPMEEYRRSILDRIKGTLPCAYPDIFRSVIGILEDIRIEGAMMRQYPGARANLAISARNAFHEEVPIGNNGWAILLNRLVRDLRRDILKQDCPVSEETKAATESILSGGYVEVYRLAARQYDSLSAVIAGADEVLAKINELVPEQADGSDPQDGSDAQDGDDPQDESVPQQSPSGSAGRGTGSQKWNLEQCSEQAVQDVAEIIRNRMSECSGFDADALVPQQGENGASFPDAASAIGATATRMRALLEDRIQSRNEAALGGRLNRSVLHRPSMGNPYVFSRRTGNDVDINANVVILLDRSGSMAGDRAKILAQTGYVVTKTLETIGVSVAVLAFGDESGTTLVKDWWQPARIGRFGPIAAGGTPMDTALEWARAFLSAPPSEDGRLIAITITDGLPRDITATLQRASEIVQDGGKCLFLGIQVPRERFVDTFRGFPAEVVTKLAELPQAMGRIAIEAISSQAA</sequence>
<dbReference type="SMART" id="SM00327">
    <property type="entry name" value="VWA"/>
    <property type="match status" value="1"/>
</dbReference>